<keyword evidence="1" id="KW-0575">Peroxidase</keyword>
<evidence type="ECO:0000313" key="1">
    <source>
        <dbReference type="EMBL" id="CYV30819.1"/>
    </source>
</evidence>
<dbReference type="EC" id="1.11.1.10" evidence="1"/>
<dbReference type="GO" id="GO:0016020">
    <property type="term" value="C:membrane"/>
    <property type="evidence" value="ECO:0007669"/>
    <property type="project" value="TreeGrafter"/>
</dbReference>
<name>A0A0Z8I8C2_STRSU</name>
<dbReference type="EMBL" id="FIHM01000018">
    <property type="protein sequence ID" value="CYV30819.1"/>
    <property type="molecule type" value="Genomic_DNA"/>
</dbReference>
<dbReference type="InterPro" id="IPR029058">
    <property type="entry name" value="AB_hydrolase_fold"/>
</dbReference>
<dbReference type="Proteomes" id="UP000074850">
    <property type="component" value="Unassembled WGS sequence"/>
</dbReference>
<dbReference type="InterPro" id="IPR000073">
    <property type="entry name" value="AB_hydrolase_1"/>
</dbReference>
<dbReference type="Gene3D" id="3.40.50.1820">
    <property type="entry name" value="alpha/beta hydrolase"/>
    <property type="match status" value="1"/>
</dbReference>
<dbReference type="InterPro" id="IPR050266">
    <property type="entry name" value="AB_hydrolase_sf"/>
</dbReference>
<dbReference type="SUPFAM" id="SSF53474">
    <property type="entry name" value="alpha/beta-Hydrolases"/>
    <property type="match status" value="1"/>
</dbReference>
<reference evidence="1 2" key="1">
    <citation type="submission" date="2016-02" db="EMBL/GenBank/DDBJ databases">
        <authorList>
            <consortium name="Pathogen Informatics"/>
        </authorList>
    </citation>
    <scope>NUCLEOTIDE SEQUENCE [LARGE SCALE GENOMIC DNA]</scope>
    <source>
        <strain evidence="1 2">LSS64</strain>
    </source>
</reference>
<keyword evidence="1" id="KW-0378">Hydrolase</keyword>
<dbReference type="Pfam" id="PF00561">
    <property type="entry name" value="Abhydrolase_1"/>
    <property type="match status" value="1"/>
</dbReference>
<dbReference type="GO" id="GO:0016691">
    <property type="term" value="F:chloride peroxidase activity"/>
    <property type="evidence" value="ECO:0007669"/>
    <property type="project" value="UniProtKB-EC"/>
</dbReference>
<organism evidence="1 2">
    <name type="scientific">Streptococcus suis</name>
    <dbReference type="NCBI Taxonomy" id="1307"/>
    <lineage>
        <taxon>Bacteria</taxon>
        <taxon>Bacillati</taxon>
        <taxon>Bacillota</taxon>
        <taxon>Bacilli</taxon>
        <taxon>Lactobacillales</taxon>
        <taxon>Streptococcaceae</taxon>
        <taxon>Streptococcus</taxon>
    </lineage>
</organism>
<keyword evidence="1" id="KW-0560">Oxidoreductase</keyword>
<evidence type="ECO:0000313" key="2">
    <source>
        <dbReference type="Proteomes" id="UP000074850"/>
    </source>
</evidence>
<dbReference type="PANTHER" id="PTHR43798">
    <property type="entry name" value="MONOACYLGLYCEROL LIPASE"/>
    <property type="match status" value="1"/>
</dbReference>
<dbReference type="RefSeq" id="WP_004298700.1">
    <property type="nucleotide sequence ID" value="NZ_CEFC01000013.1"/>
</dbReference>
<protein>
    <submittedName>
        <fullName evidence="1">Alpha/beta superfamily hydrolase</fullName>
        <ecNumber evidence="1">1.11.1.10</ecNumber>
    </submittedName>
</protein>
<dbReference type="PANTHER" id="PTHR43798:SF33">
    <property type="entry name" value="HYDROLASE, PUTATIVE (AFU_ORTHOLOGUE AFUA_2G14860)-RELATED"/>
    <property type="match status" value="1"/>
</dbReference>
<gene>
    <name evidence="1" type="primary">cpo</name>
    <name evidence="1" type="ORF">ERS132426_01056</name>
</gene>
<sequence>MDSSFTTSDGARIHYRLCGSGVPIVFLHGNNLSMDYFLNQLELAEHYQLLLIDSREQGQSTQGRKPVSFRQMAEDLEDLLQYLKIDSCIIVGHSDGANLALLYSYLYPDRIKGIVANGGNISFDGLSFLTQIGVWLEEKMYSLLAHLIPSLERRARVAQLLLQDVLSFSSLGQISCPCLILLGQWDLIKPSHSQEIVKNLPLAEIKIIRRTGHNPARRKIQEFNHIIIQFVESVRKKGEKG</sequence>
<accession>A0A0Z8I8C2</accession>
<dbReference type="AlphaFoldDB" id="A0A0Z8I8C2"/>
<dbReference type="GO" id="GO:0016787">
    <property type="term" value="F:hydrolase activity"/>
    <property type="evidence" value="ECO:0007669"/>
    <property type="project" value="UniProtKB-KW"/>
</dbReference>
<proteinExistence type="predicted"/>